<dbReference type="Pfam" id="PF07534">
    <property type="entry name" value="TLD"/>
    <property type="match status" value="1"/>
</dbReference>
<dbReference type="PANTHER" id="PTHR23354:SF62">
    <property type="entry name" value="MUSTARD, ISOFORM V"/>
    <property type="match status" value="1"/>
</dbReference>
<dbReference type="Proteomes" id="UP000318582">
    <property type="component" value="Unassembled WGS sequence"/>
</dbReference>
<evidence type="ECO:0000256" key="5">
    <source>
        <dbReference type="SAM" id="MobiDB-lite"/>
    </source>
</evidence>
<evidence type="ECO:0000256" key="3">
    <source>
        <dbReference type="ARBA" id="ARBA00023128"/>
    </source>
</evidence>
<dbReference type="EMBL" id="QEAQ01000005">
    <property type="protein sequence ID" value="TPX61820.1"/>
    <property type="molecule type" value="Genomic_DNA"/>
</dbReference>
<comment type="subcellular location">
    <subcellularLocation>
        <location evidence="1">Mitochondrion</location>
    </subcellularLocation>
</comment>
<keyword evidence="3" id="KW-0496">Mitochondrion</keyword>
<comment type="caution">
    <text evidence="7">The sequence shown here is derived from an EMBL/GenBank/DDBJ whole genome shotgun (WGS) entry which is preliminary data.</text>
</comment>
<feature type="compositionally biased region" description="Low complexity" evidence="5">
    <location>
        <begin position="150"/>
        <end position="164"/>
    </location>
</feature>
<evidence type="ECO:0000256" key="4">
    <source>
        <dbReference type="ARBA" id="ARBA00040604"/>
    </source>
</evidence>
<dbReference type="AlphaFoldDB" id="A0A507EF51"/>
<evidence type="ECO:0000313" key="8">
    <source>
        <dbReference type="Proteomes" id="UP000318582"/>
    </source>
</evidence>
<evidence type="ECO:0000256" key="2">
    <source>
        <dbReference type="ARBA" id="ARBA00009540"/>
    </source>
</evidence>
<accession>A0A507EF51</accession>
<comment type="similarity">
    <text evidence="2">Belongs to the OXR1 family.</text>
</comment>
<evidence type="ECO:0000313" key="7">
    <source>
        <dbReference type="EMBL" id="TPX61820.1"/>
    </source>
</evidence>
<dbReference type="GO" id="GO:0006979">
    <property type="term" value="P:response to oxidative stress"/>
    <property type="evidence" value="ECO:0007669"/>
    <property type="project" value="TreeGrafter"/>
</dbReference>
<evidence type="ECO:0000256" key="1">
    <source>
        <dbReference type="ARBA" id="ARBA00004173"/>
    </source>
</evidence>
<dbReference type="InterPro" id="IPR006571">
    <property type="entry name" value="TLDc_dom"/>
</dbReference>
<dbReference type="PROSITE" id="PS51886">
    <property type="entry name" value="TLDC"/>
    <property type="match status" value="1"/>
</dbReference>
<keyword evidence="8" id="KW-1185">Reference proteome</keyword>
<dbReference type="GO" id="GO:0005634">
    <property type="term" value="C:nucleus"/>
    <property type="evidence" value="ECO:0007669"/>
    <property type="project" value="TreeGrafter"/>
</dbReference>
<dbReference type="GO" id="GO:0005739">
    <property type="term" value="C:mitochondrion"/>
    <property type="evidence" value="ECO:0007669"/>
    <property type="project" value="UniProtKB-SubCell"/>
</dbReference>
<evidence type="ECO:0000259" key="6">
    <source>
        <dbReference type="PROSITE" id="PS51886"/>
    </source>
</evidence>
<gene>
    <name evidence="7" type="ORF">PhCBS80983_g00792</name>
</gene>
<name>A0A507EF51_9FUNG</name>
<proteinExistence type="inferred from homology"/>
<sequence length="451" mass="48855">MFWPFGAAANNDNKPKNTQSREVLEDSFMHVERGDQDFFPAAQQPNEALPPLKVTTTASSSTLPPQDLIAPRHSVDTAPGTTPVEPFPPSLSGFFLEMLGVSSPTMSETSNGLPMSPKHDLSDAFNEFEGLDAGHQQAQPIPQQTPLHPRQPMQTQPQQQSPQHPISPPYVPPKLPVQIPASVTRVASYPAVLSQSAPDAPGGLSSLQSPPTTSIFSTSLNSSVRSSLDTLIKKSGAAVEAVATAVKTTADEVNTIFSPLSSSESLDRPSPFDEIRRPVVLSGRYDDTEGVVDIRPHLPALLREASKWSLTYSMEQHGISLNTLYQRCAAQQGDAALLAIRNAQGDVFGAFGSEAFRVQSGYYGTGTCFLWKVDSATDEMKAYHATGKNDYLMLSEPHYIALGGGEGHFGLWIDDQLYNGHSGPCQTFENERLSSTSEFQVVGLEVWSFHV</sequence>
<organism evidence="7 8">
    <name type="scientific">Powellomyces hirtus</name>
    <dbReference type="NCBI Taxonomy" id="109895"/>
    <lineage>
        <taxon>Eukaryota</taxon>
        <taxon>Fungi</taxon>
        <taxon>Fungi incertae sedis</taxon>
        <taxon>Chytridiomycota</taxon>
        <taxon>Chytridiomycota incertae sedis</taxon>
        <taxon>Chytridiomycetes</taxon>
        <taxon>Spizellomycetales</taxon>
        <taxon>Powellomycetaceae</taxon>
        <taxon>Powellomyces</taxon>
    </lineage>
</organism>
<feature type="compositionally biased region" description="Polar residues" evidence="5">
    <location>
        <begin position="10"/>
        <end position="21"/>
    </location>
</feature>
<feature type="domain" description="TLDc" evidence="6">
    <location>
        <begin position="284"/>
        <end position="450"/>
    </location>
</feature>
<reference evidence="7 8" key="1">
    <citation type="journal article" date="2019" name="Sci. Rep.">
        <title>Comparative genomics of chytrid fungi reveal insights into the obligate biotrophic and pathogenic lifestyle of Synchytrium endobioticum.</title>
        <authorList>
            <person name="van de Vossenberg B.T.L.H."/>
            <person name="Warris S."/>
            <person name="Nguyen H.D.T."/>
            <person name="van Gent-Pelzer M.P.E."/>
            <person name="Joly D.L."/>
            <person name="van de Geest H.C."/>
            <person name="Bonants P.J.M."/>
            <person name="Smith D.S."/>
            <person name="Levesque C.A."/>
            <person name="van der Lee T.A.J."/>
        </authorList>
    </citation>
    <scope>NUCLEOTIDE SEQUENCE [LARGE SCALE GENOMIC DNA]</scope>
    <source>
        <strain evidence="7 8">CBS 809.83</strain>
    </source>
</reference>
<dbReference type="SMART" id="SM00584">
    <property type="entry name" value="TLDc"/>
    <property type="match status" value="1"/>
</dbReference>
<feature type="region of interest" description="Disordered" evidence="5">
    <location>
        <begin position="139"/>
        <end position="174"/>
    </location>
</feature>
<dbReference type="PANTHER" id="PTHR23354">
    <property type="entry name" value="NUCLEOLAR PROTEIN 7/ESTROGEN RECEPTOR COACTIVATOR-RELATED"/>
    <property type="match status" value="1"/>
</dbReference>
<feature type="compositionally biased region" description="Pro residues" evidence="5">
    <location>
        <begin position="165"/>
        <end position="174"/>
    </location>
</feature>
<protein>
    <recommendedName>
        <fullName evidence="4">Oxidation resistance protein 1</fullName>
    </recommendedName>
</protein>
<feature type="region of interest" description="Disordered" evidence="5">
    <location>
        <begin position="1"/>
        <end position="21"/>
    </location>
</feature>
<dbReference type="STRING" id="109895.A0A507EF51"/>